<accession>X6NY68</accession>
<dbReference type="EMBL" id="ASPP01005315">
    <property type="protein sequence ID" value="ETO30779.1"/>
    <property type="molecule type" value="Genomic_DNA"/>
</dbReference>
<gene>
    <name evidence="2" type="ORF">RFI_06339</name>
</gene>
<proteinExistence type="predicted"/>
<dbReference type="AlphaFoldDB" id="X6NY68"/>
<feature type="compositionally biased region" description="Polar residues" evidence="1">
    <location>
        <begin position="144"/>
        <end position="160"/>
    </location>
</feature>
<keyword evidence="3" id="KW-1185">Reference proteome</keyword>
<reference evidence="2 3" key="1">
    <citation type="journal article" date="2013" name="Curr. Biol.">
        <title>The Genome of the Foraminiferan Reticulomyxa filosa.</title>
        <authorList>
            <person name="Glockner G."/>
            <person name="Hulsmann N."/>
            <person name="Schleicher M."/>
            <person name="Noegel A.A."/>
            <person name="Eichinger L."/>
            <person name="Gallinger C."/>
            <person name="Pawlowski J."/>
            <person name="Sierra R."/>
            <person name="Euteneuer U."/>
            <person name="Pillet L."/>
            <person name="Moustafa A."/>
            <person name="Platzer M."/>
            <person name="Groth M."/>
            <person name="Szafranski K."/>
            <person name="Schliwa M."/>
        </authorList>
    </citation>
    <scope>NUCLEOTIDE SEQUENCE [LARGE SCALE GENOMIC DNA]</scope>
</reference>
<dbReference type="Proteomes" id="UP000023152">
    <property type="component" value="Unassembled WGS sequence"/>
</dbReference>
<evidence type="ECO:0000313" key="2">
    <source>
        <dbReference type="EMBL" id="ETO30779.1"/>
    </source>
</evidence>
<evidence type="ECO:0000256" key="1">
    <source>
        <dbReference type="SAM" id="MobiDB-lite"/>
    </source>
</evidence>
<sequence>MQITNITKKVNCNHCAQPIIFLLKERYFNLIFCVRIVNKANSVIFCFKFKKLQSNKKNVRKTPSYIFLDKFRENNKKKEKEERKKIVLPKRAILERDSRFNDAMQEGRFLDRQATRAKKNKDKAKAKHGILQQNTTSHAREQVSKQTNKQTSKQANGQAN</sequence>
<protein>
    <submittedName>
        <fullName evidence="2">Uncharacterized protein</fullName>
    </submittedName>
</protein>
<evidence type="ECO:0000313" key="3">
    <source>
        <dbReference type="Proteomes" id="UP000023152"/>
    </source>
</evidence>
<feature type="region of interest" description="Disordered" evidence="1">
    <location>
        <begin position="105"/>
        <end position="160"/>
    </location>
</feature>
<name>X6NY68_RETFI</name>
<organism evidence="2 3">
    <name type="scientific">Reticulomyxa filosa</name>
    <dbReference type="NCBI Taxonomy" id="46433"/>
    <lineage>
        <taxon>Eukaryota</taxon>
        <taxon>Sar</taxon>
        <taxon>Rhizaria</taxon>
        <taxon>Retaria</taxon>
        <taxon>Foraminifera</taxon>
        <taxon>Monothalamids</taxon>
        <taxon>Reticulomyxidae</taxon>
        <taxon>Reticulomyxa</taxon>
    </lineage>
</organism>
<comment type="caution">
    <text evidence="2">The sequence shown here is derived from an EMBL/GenBank/DDBJ whole genome shotgun (WGS) entry which is preliminary data.</text>
</comment>
<feature type="compositionally biased region" description="Basic residues" evidence="1">
    <location>
        <begin position="115"/>
        <end position="128"/>
    </location>
</feature>